<feature type="compositionally biased region" description="Basic residues" evidence="1">
    <location>
        <begin position="201"/>
        <end position="216"/>
    </location>
</feature>
<comment type="caution">
    <text evidence="2">The sequence shown here is derived from an EMBL/GenBank/DDBJ whole genome shotgun (WGS) entry which is preliminary data.</text>
</comment>
<feature type="region of interest" description="Disordered" evidence="1">
    <location>
        <begin position="1"/>
        <end position="530"/>
    </location>
</feature>
<feature type="compositionally biased region" description="Polar residues" evidence="1">
    <location>
        <begin position="41"/>
        <end position="58"/>
    </location>
</feature>
<gene>
    <name evidence="2" type="ORF">B0I36DRAFT_350811</name>
</gene>
<dbReference type="AlphaFoldDB" id="A0A9P9BKP0"/>
<feature type="compositionally biased region" description="Basic and acidic residues" evidence="1">
    <location>
        <begin position="388"/>
        <end position="399"/>
    </location>
</feature>
<feature type="compositionally biased region" description="Pro residues" evidence="1">
    <location>
        <begin position="483"/>
        <end position="494"/>
    </location>
</feature>
<keyword evidence="3" id="KW-1185">Reference proteome</keyword>
<evidence type="ECO:0000313" key="2">
    <source>
        <dbReference type="EMBL" id="KAH7027247.1"/>
    </source>
</evidence>
<evidence type="ECO:0000313" key="3">
    <source>
        <dbReference type="Proteomes" id="UP000756346"/>
    </source>
</evidence>
<feature type="compositionally biased region" description="Polar residues" evidence="1">
    <location>
        <begin position="71"/>
        <end position="83"/>
    </location>
</feature>
<proteinExistence type="predicted"/>
<feature type="compositionally biased region" description="Low complexity" evidence="1">
    <location>
        <begin position="12"/>
        <end position="21"/>
    </location>
</feature>
<accession>A0A9P9BKP0</accession>
<organism evidence="2 3">
    <name type="scientific">Microdochium trichocladiopsis</name>
    <dbReference type="NCBI Taxonomy" id="1682393"/>
    <lineage>
        <taxon>Eukaryota</taxon>
        <taxon>Fungi</taxon>
        <taxon>Dikarya</taxon>
        <taxon>Ascomycota</taxon>
        <taxon>Pezizomycotina</taxon>
        <taxon>Sordariomycetes</taxon>
        <taxon>Xylariomycetidae</taxon>
        <taxon>Xylariales</taxon>
        <taxon>Microdochiaceae</taxon>
        <taxon>Microdochium</taxon>
    </lineage>
</organism>
<protein>
    <submittedName>
        <fullName evidence="2">Uncharacterized protein</fullName>
    </submittedName>
</protein>
<feature type="compositionally biased region" description="Polar residues" evidence="1">
    <location>
        <begin position="127"/>
        <end position="152"/>
    </location>
</feature>
<dbReference type="EMBL" id="JAGTJQ010000007">
    <property type="protein sequence ID" value="KAH7027247.1"/>
    <property type="molecule type" value="Genomic_DNA"/>
</dbReference>
<reference evidence="2" key="1">
    <citation type="journal article" date="2021" name="Nat. Commun.">
        <title>Genetic determinants of endophytism in the Arabidopsis root mycobiome.</title>
        <authorList>
            <person name="Mesny F."/>
            <person name="Miyauchi S."/>
            <person name="Thiergart T."/>
            <person name="Pickel B."/>
            <person name="Atanasova L."/>
            <person name="Karlsson M."/>
            <person name="Huettel B."/>
            <person name="Barry K.W."/>
            <person name="Haridas S."/>
            <person name="Chen C."/>
            <person name="Bauer D."/>
            <person name="Andreopoulos W."/>
            <person name="Pangilinan J."/>
            <person name="LaButti K."/>
            <person name="Riley R."/>
            <person name="Lipzen A."/>
            <person name="Clum A."/>
            <person name="Drula E."/>
            <person name="Henrissat B."/>
            <person name="Kohler A."/>
            <person name="Grigoriev I.V."/>
            <person name="Martin F.M."/>
            <person name="Hacquard S."/>
        </authorList>
    </citation>
    <scope>NUCLEOTIDE SEQUENCE</scope>
    <source>
        <strain evidence="2">MPI-CAGE-CH-0230</strain>
    </source>
</reference>
<dbReference type="RefSeq" id="XP_046010046.1">
    <property type="nucleotide sequence ID" value="XM_046156948.1"/>
</dbReference>
<feature type="compositionally biased region" description="Low complexity" evidence="1">
    <location>
        <begin position="429"/>
        <end position="448"/>
    </location>
</feature>
<sequence length="564" mass="61961">MIDRAERNCKQRGPARAASSDSSDESDGDEPSESDGAFTPAGSTDVSSKAQTPMSSIENDNDSMVHDENDSSVQQMLQMQHPRQLQDELHRYEKFFREQCAQDRKQGGSSDASHSFPVEANDRLACQPQTPSSQRVTTRSETGLFVTQSPNTPAKSSYSSRSRRSAKSPASALNQQVSHLSLSAEPDGGTSKSASSEQKKNSRRKQKERRRLRRSLQARTPCPADRSEDAEPDMGSSVAPITPAASTVLGYDPADARAEESSPAYGGESSSEAMPRTPDHQETTFNTASRSPSDDPFATPYFPNQSSGAVGQKDGCRLEQGRSTTSEVSRALPGTGAQLSILLDQENQKRRRESQGPEAGPQHQQNSPKDNPGQWTPPMTRARSNGRAGDRSVEARRQESGSPSARGKPANSDRIGSRRSNADRRGSRSRGTSSSSPSQRRSPIHRQQQPPPIRRWDQRNSRPSAARDTQKQTQSSPARPLRHPLPPRPPPPAPTHRGETAPPFGRNHRTRRLDTPVLQALSDEQHDERISSRLEELHQEITALKNKVARKAARKSMGSDSRRR</sequence>
<evidence type="ECO:0000256" key="1">
    <source>
        <dbReference type="SAM" id="MobiDB-lite"/>
    </source>
</evidence>
<dbReference type="Proteomes" id="UP000756346">
    <property type="component" value="Unassembled WGS sequence"/>
</dbReference>
<feature type="compositionally biased region" description="Basic and acidic residues" evidence="1">
    <location>
        <begin position="84"/>
        <end position="106"/>
    </location>
</feature>
<feature type="compositionally biased region" description="Acidic residues" evidence="1">
    <location>
        <begin position="22"/>
        <end position="33"/>
    </location>
</feature>
<name>A0A9P9BKP0_9PEZI</name>
<dbReference type="GeneID" id="70186494"/>
<dbReference type="OrthoDB" id="10681906at2759"/>